<feature type="non-terminal residue" evidence="3">
    <location>
        <position position="302"/>
    </location>
</feature>
<keyword evidence="1" id="KW-1133">Transmembrane helix</keyword>
<keyword evidence="1" id="KW-0472">Membrane</keyword>
<feature type="transmembrane region" description="Helical" evidence="1">
    <location>
        <begin position="236"/>
        <end position="260"/>
    </location>
</feature>
<dbReference type="Pfam" id="PF00535">
    <property type="entry name" value="Glycos_transf_2"/>
    <property type="match status" value="1"/>
</dbReference>
<dbReference type="PANTHER" id="PTHR48090:SF7">
    <property type="entry name" value="RFBJ PROTEIN"/>
    <property type="match status" value="1"/>
</dbReference>
<dbReference type="AlphaFoldDB" id="A0A0F8YNQ5"/>
<organism evidence="3">
    <name type="scientific">marine sediment metagenome</name>
    <dbReference type="NCBI Taxonomy" id="412755"/>
    <lineage>
        <taxon>unclassified sequences</taxon>
        <taxon>metagenomes</taxon>
        <taxon>ecological metagenomes</taxon>
    </lineage>
</organism>
<dbReference type="CDD" id="cd04179">
    <property type="entry name" value="DPM_DPG-synthase_like"/>
    <property type="match status" value="1"/>
</dbReference>
<feature type="transmembrane region" description="Helical" evidence="1">
    <location>
        <begin position="272"/>
        <end position="296"/>
    </location>
</feature>
<dbReference type="PANTHER" id="PTHR48090">
    <property type="entry name" value="UNDECAPRENYL-PHOSPHATE 4-DEOXY-4-FORMAMIDO-L-ARABINOSE TRANSFERASE-RELATED"/>
    <property type="match status" value="1"/>
</dbReference>
<accession>A0A0F8YNQ5</accession>
<comment type="caution">
    <text evidence="3">The sequence shown here is derived from an EMBL/GenBank/DDBJ whole genome shotgun (WGS) entry which is preliminary data.</text>
</comment>
<protein>
    <recommendedName>
        <fullName evidence="2">Glycosyltransferase 2-like domain-containing protein</fullName>
    </recommendedName>
</protein>
<proteinExistence type="predicted"/>
<sequence length="302" mass="33773">MSGDMEHDRNIAVLIPCYNEEATIAKVIDDFRAQLPDAVIYVFDNCSTDRSVEIARGHGAEVIREPRGGKGFVVESMLDRVRADVYVMVDGDDTYPPEKVGELLSPVLQGQADMTVGARLVEYTNRSFRPLHMVGNRLVRWLINRIFKAGLTDILSGYRAFNRKVVNRVPVVSSGFEVETELTVQMLYYRLKIVEVPVPYRERPEGSVSKLRTGRDGVRVLWKLFSLFRAVKPLTFFGSAGLVLLVLGILAGIPPIVGFIESGYTEVRRFPLAILATGLIILAFGSAFLGLLLHAINWRFLE</sequence>
<gene>
    <name evidence="3" type="ORF">LCGC14_2797300</name>
</gene>
<evidence type="ECO:0000259" key="2">
    <source>
        <dbReference type="Pfam" id="PF00535"/>
    </source>
</evidence>
<evidence type="ECO:0000256" key="1">
    <source>
        <dbReference type="SAM" id="Phobius"/>
    </source>
</evidence>
<dbReference type="SUPFAM" id="SSF53448">
    <property type="entry name" value="Nucleotide-diphospho-sugar transferases"/>
    <property type="match status" value="1"/>
</dbReference>
<reference evidence="3" key="1">
    <citation type="journal article" date="2015" name="Nature">
        <title>Complex archaea that bridge the gap between prokaryotes and eukaryotes.</title>
        <authorList>
            <person name="Spang A."/>
            <person name="Saw J.H."/>
            <person name="Jorgensen S.L."/>
            <person name="Zaremba-Niedzwiedzka K."/>
            <person name="Martijn J."/>
            <person name="Lind A.E."/>
            <person name="van Eijk R."/>
            <person name="Schleper C."/>
            <person name="Guy L."/>
            <person name="Ettema T.J."/>
        </authorList>
    </citation>
    <scope>NUCLEOTIDE SEQUENCE</scope>
</reference>
<name>A0A0F8YNQ5_9ZZZZ</name>
<dbReference type="InterPro" id="IPR001173">
    <property type="entry name" value="Glyco_trans_2-like"/>
</dbReference>
<dbReference type="InterPro" id="IPR029044">
    <property type="entry name" value="Nucleotide-diphossugar_trans"/>
</dbReference>
<keyword evidence="1" id="KW-0812">Transmembrane</keyword>
<dbReference type="InterPro" id="IPR050256">
    <property type="entry name" value="Glycosyltransferase_2"/>
</dbReference>
<feature type="domain" description="Glycosyltransferase 2-like" evidence="2">
    <location>
        <begin position="13"/>
        <end position="167"/>
    </location>
</feature>
<dbReference type="EMBL" id="LAZR01052402">
    <property type="protein sequence ID" value="KKK83048.1"/>
    <property type="molecule type" value="Genomic_DNA"/>
</dbReference>
<evidence type="ECO:0000313" key="3">
    <source>
        <dbReference type="EMBL" id="KKK83048.1"/>
    </source>
</evidence>
<dbReference type="Gene3D" id="3.90.550.10">
    <property type="entry name" value="Spore Coat Polysaccharide Biosynthesis Protein SpsA, Chain A"/>
    <property type="match status" value="1"/>
</dbReference>